<sequence>MKYEDLRNYLLEKLQLDTAKSDVLEYMTLEYAGVLKYFSNTTICCQIDGNSTGQTPQYFEGSNFHFGYRINDLFEINNQNQLHLISKSMIENIPEIVIEHILPIYSPPFVSNEDALYAFKNKKISQVSFVIPHDICMKIINASSLIKASGNIENLSQEELKNLKKGVLAYKVNNKDEFLLNLINKLEDKINRLLPLLNINNEVVEEPEHSLNDKIDEKTVIISNSSVDVEEAPAVPKEFAEAGELFEAAVETMKKKVLDLRNKAHKDKRYELAAEKAEELLSAVSEAGDDFFINEGSAEQFKQRCDEAIKKARPELAKHRGWSKLFADITFIAVSVCTVGVANIVSKLATGSFRFFTPPKTESEEQLDLLEKNIHSIGKK</sequence>
<name>A0A0W0TY38_9GAMM</name>
<dbReference type="AlphaFoldDB" id="A0A0W0TY38"/>
<evidence type="ECO:0000313" key="2">
    <source>
        <dbReference type="EMBL" id="SPX59276.1"/>
    </source>
</evidence>
<dbReference type="EMBL" id="UASS01000001">
    <property type="protein sequence ID" value="SPX59276.1"/>
    <property type="molecule type" value="Genomic_DNA"/>
</dbReference>
<dbReference type="RefSeq" id="WP_058444987.1">
    <property type="nucleotide sequence ID" value="NZ_CAAAHT010000064.1"/>
</dbReference>
<evidence type="ECO:0000313" key="4">
    <source>
        <dbReference type="Proteomes" id="UP000251942"/>
    </source>
</evidence>
<evidence type="ECO:0000313" key="1">
    <source>
        <dbReference type="EMBL" id="KTD00622.1"/>
    </source>
</evidence>
<dbReference type="EMBL" id="LNYB01000038">
    <property type="protein sequence ID" value="KTD00622.1"/>
    <property type="molecule type" value="Genomic_DNA"/>
</dbReference>
<accession>A0A0W0TY38</accession>
<dbReference type="PATRIC" id="fig|453.4.peg.1345"/>
<dbReference type="STRING" id="453.Lfee_1244"/>
<organism evidence="1 3">
    <name type="scientific">Legionella feeleii</name>
    <dbReference type="NCBI Taxonomy" id="453"/>
    <lineage>
        <taxon>Bacteria</taxon>
        <taxon>Pseudomonadati</taxon>
        <taxon>Pseudomonadota</taxon>
        <taxon>Gammaproteobacteria</taxon>
        <taxon>Legionellales</taxon>
        <taxon>Legionellaceae</taxon>
        <taxon>Legionella</taxon>
    </lineage>
</organism>
<keyword evidence="3" id="KW-1185">Reference proteome</keyword>
<evidence type="ECO:0000313" key="3">
    <source>
        <dbReference type="Proteomes" id="UP000054698"/>
    </source>
</evidence>
<proteinExistence type="predicted"/>
<reference evidence="2 4" key="2">
    <citation type="submission" date="2018-06" db="EMBL/GenBank/DDBJ databases">
        <authorList>
            <consortium name="Pathogen Informatics"/>
            <person name="Doyle S."/>
        </authorList>
    </citation>
    <scope>NUCLEOTIDE SEQUENCE [LARGE SCALE GENOMIC DNA]</scope>
    <source>
        <strain evidence="2 4">NCTC12022</strain>
    </source>
</reference>
<reference evidence="1 3" key="1">
    <citation type="submission" date="2015-11" db="EMBL/GenBank/DDBJ databases">
        <title>Genomic analysis of 38 Legionella species identifies large and diverse effector repertoires.</title>
        <authorList>
            <person name="Burstein D."/>
            <person name="Amaro F."/>
            <person name="Zusman T."/>
            <person name="Lifshitz Z."/>
            <person name="Cohen O."/>
            <person name="Gilbert J.A."/>
            <person name="Pupko T."/>
            <person name="Shuman H.A."/>
            <person name="Segal G."/>
        </authorList>
    </citation>
    <scope>NUCLEOTIDE SEQUENCE [LARGE SCALE GENOMIC DNA]</scope>
    <source>
        <strain evidence="1 3">WO-44C</strain>
    </source>
</reference>
<gene>
    <name evidence="1" type="ORF">Lfee_1244</name>
    <name evidence="2" type="ORF">NCTC12022_00097</name>
</gene>
<dbReference type="Proteomes" id="UP000251942">
    <property type="component" value="Unassembled WGS sequence"/>
</dbReference>
<dbReference type="Proteomes" id="UP000054698">
    <property type="component" value="Unassembled WGS sequence"/>
</dbReference>
<protein>
    <submittedName>
        <fullName evidence="1">Ninein</fullName>
    </submittedName>
</protein>
<dbReference type="OrthoDB" id="5653941at2"/>